<dbReference type="EMBL" id="JBHSWH010000001">
    <property type="protein sequence ID" value="MFC6707633.1"/>
    <property type="molecule type" value="Genomic_DNA"/>
</dbReference>
<dbReference type="CDD" id="cd07377">
    <property type="entry name" value="WHTH_GntR"/>
    <property type="match status" value="1"/>
</dbReference>
<evidence type="ECO:0000256" key="2">
    <source>
        <dbReference type="ARBA" id="ARBA00023125"/>
    </source>
</evidence>
<dbReference type="InterPro" id="IPR036388">
    <property type="entry name" value="WH-like_DNA-bd_sf"/>
</dbReference>
<keyword evidence="6" id="KW-1185">Reference proteome</keyword>
<feature type="domain" description="HTH gntR-type" evidence="4">
    <location>
        <begin position="10"/>
        <end position="78"/>
    </location>
</feature>
<evidence type="ECO:0000256" key="3">
    <source>
        <dbReference type="ARBA" id="ARBA00023163"/>
    </source>
</evidence>
<dbReference type="SMART" id="SM00345">
    <property type="entry name" value="HTH_GNTR"/>
    <property type="match status" value="1"/>
</dbReference>
<dbReference type="PANTHER" id="PTHR38445">
    <property type="entry name" value="HTH-TYPE TRANSCRIPTIONAL REPRESSOR YTRA"/>
    <property type="match status" value="1"/>
</dbReference>
<keyword evidence="3" id="KW-0804">Transcription</keyword>
<accession>A0ABW2ALK4</accession>
<dbReference type="InterPro" id="IPR036390">
    <property type="entry name" value="WH_DNA-bd_sf"/>
</dbReference>
<comment type="caution">
    <text evidence="5">The sequence shown here is derived from an EMBL/GenBank/DDBJ whole genome shotgun (WGS) entry which is preliminary data.</text>
</comment>
<proteinExistence type="predicted"/>
<dbReference type="SUPFAM" id="SSF46785">
    <property type="entry name" value="Winged helix' DNA-binding domain"/>
    <property type="match status" value="1"/>
</dbReference>
<dbReference type="InterPro" id="IPR000524">
    <property type="entry name" value="Tscrpt_reg_HTH_GntR"/>
</dbReference>
<keyword evidence="2" id="KW-0238">DNA-binding</keyword>
<evidence type="ECO:0000313" key="5">
    <source>
        <dbReference type="EMBL" id="MFC6707633.1"/>
    </source>
</evidence>
<dbReference type="Pfam" id="PF00392">
    <property type="entry name" value="GntR"/>
    <property type="match status" value="1"/>
</dbReference>
<sequence>MMTIDQDSAVPPYRQICDQLAARIESGELAVGARLTSVRGLAAELGLAPGTVAKAYTELEAAGLVEGMGRAGTRVAAGGDGTRALAAAAAADFATKVCRLGLGTEELLRIVRTSLEQA</sequence>
<evidence type="ECO:0000256" key="1">
    <source>
        <dbReference type="ARBA" id="ARBA00023015"/>
    </source>
</evidence>
<organism evidence="5 6">
    <name type="scientific">Flexivirga alba</name>
    <dbReference type="NCBI Taxonomy" id="702742"/>
    <lineage>
        <taxon>Bacteria</taxon>
        <taxon>Bacillati</taxon>
        <taxon>Actinomycetota</taxon>
        <taxon>Actinomycetes</taxon>
        <taxon>Micrococcales</taxon>
        <taxon>Dermacoccaceae</taxon>
        <taxon>Flexivirga</taxon>
    </lineage>
</organism>
<evidence type="ECO:0000313" key="6">
    <source>
        <dbReference type="Proteomes" id="UP001596298"/>
    </source>
</evidence>
<dbReference type="RefSeq" id="WP_382404303.1">
    <property type="nucleotide sequence ID" value="NZ_JBHSWH010000001.1"/>
</dbReference>
<gene>
    <name evidence="5" type="ORF">ACFQDH_20920</name>
</gene>
<protein>
    <submittedName>
        <fullName evidence="5">GntR family transcriptional regulator</fullName>
    </submittedName>
</protein>
<dbReference type="Gene3D" id="1.10.10.10">
    <property type="entry name" value="Winged helix-like DNA-binding domain superfamily/Winged helix DNA-binding domain"/>
    <property type="match status" value="1"/>
</dbReference>
<keyword evidence="1" id="KW-0805">Transcription regulation</keyword>
<dbReference type="PROSITE" id="PS50949">
    <property type="entry name" value="HTH_GNTR"/>
    <property type="match status" value="1"/>
</dbReference>
<dbReference type="Proteomes" id="UP001596298">
    <property type="component" value="Unassembled WGS sequence"/>
</dbReference>
<reference evidence="6" key="1">
    <citation type="journal article" date="2019" name="Int. J. Syst. Evol. Microbiol.">
        <title>The Global Catalogue of Microorganisms (GCM) 10K type strain sequencing project: providing services to taxonomists for standard genome sequencing and annotation.</title>
        <authorList>
            <consortium name="The Broad Institute Genomics Platform"/>
            <consortium name="The Broad Institute Genome Sequencing Center for Infectious Disease"/>
            <person name="Wu L."/>
            <person name="Ma J."/>
        </authorList>
    </citation>
    <scope>NUCLEOTIDE SEQUENCE [LARGE SCALE GENOMIC DNA]</scope>
    <source>
        <strain evidence="6">CCUG 58127</strain>
    </source>
</reference>
<name>A0ABW2ALK4_9MICO</name>
<dbReference type="PANTHER" id="PTHR38445:SF9">
    <property type="entry name" value="HTH-TYPE TRANSCRIPTIONAL REPRESSOR YTRA"/>
    <property type="match status" value="1"/>
</dbReference>
<evidence type="ECO:0000259" key="4">
    <source>
        <dbReference type="PROSITE" id="PS50949"/>
    </source>
</evidence>